<protein>
    <submittedName>
        <fullName evidence="2">Uncharacterized protein</fullName>
    </submittedName>
</protein>
<dbReference type="EMBL" id="LNXU01000001">
    <property type="protein sequence ID" value="KTC77736.1"/>
    <property type="molecule type" value="Genomic_DNA"/>
</dbReference>
<feature type="compositionally biased region" description="Polar residues" evidence="1">
    <location>
        <begin position="1"/>
        <end position="10"/>
    </location>
</feature>
<feature type="region of interest" description="Disordered" evidence="1">
    <location>
        <begin position="1"/>
        <end position="71"/>
    </location>
</feature>
<name>A0A0W0S2X0_LEGBO</name>
<proteinExistence type="predicted"/>
<evidence type="ECO:0000313" key="2">
    <source>
        <dbReference type="EMBL" id="KTC77736.1"/>
    </source>
</evidence>
<feature type="compositionally biased region" description="Basic and acidic residues" evidence="1">
    <location>
        <begin position="28"/>
        <end position="50"/>
    </location>
</feature>
<evidence type="ECO:0000313" key="3">
    <source>
        <dbReference type="Proteomes" id="UP000054695"/>
    </source>
</evidence>
<dbReference type="RefSeq" id="WP_058457737.1">
    <property type="nucleotide sequence ID" value="NZ_CAAAIY010000019.1"/>
</dbReference>
<dbReference type="Proteomes" id="UP000054695">
    <property type="component" value="Unassembled WGS sequence"/>
</dbReference>
<evidence type="ECO:0000256" key="1">
    <source>
        <dbReference type="SAM" id="MobiDB-lite"/>
    </source>
</evidence>
<sequence length="71" mass="8027">MMSKEANGTKSPKDATKKWSFLDTSKQVLDEEKSLNNSEKETPVKGKKEAITSSDNMVEAEPDINRLFKHK</sequence>
<organism evidence="2 3">
    <name type="scientific">Legionella bozemanae</name>
    <name type="common">Fluoribacter bozemanae</name>
    <dbReference type="NCBI Taxonomy" id="447"/>
    <lineage>
        <taxon>Bacteria</taxon>
        <taxon>Pseudomonadati</taxon>
        <taxon>Pseudomonadota</taxon>
        <taxon>Gammaproteobacteria</taxon>
        <taxon>Legionellales</taxon>
        <taxon>Legionellaceae</taxon>
        <taxon>Legionella</taxon>
    </lineage>
</organism>
<comment type="caution">
    <text evidence="2">The sequence shown here is derived from an EMBL/GenBank/DDBJ whole genome shotgun (WGS) entry which is preliminary data.</text>
</comment>
<dbReference type="PATRIC" id="fig|447.4.peg.28"/>
<keyword evidence="3" id="KW-1185">Reference proteome</keyword>
<dbReference type="OrthoDB" id="5654262at2"/>
<gene>
    <name evidence="2" type="ORF">Lboz_0024</name>
</gene>
<accession>A0A0W0S2X0</accession>
<dbReference type="AlphaFoldDB" id="A0A0W0S2X0"/>
<reference evidence="2 3" key="1">
    <citation type="submission" date="2015-11" db="EMBL/GenBank/DDBJ databases">
        <title>Genomic analysis of 38 Legionella species identifies large and diverse effector repertoires.</title>
        <authorList>
            <person name="Burstein D."/>
            <person name="Amaro F."/>
            <person name="Zusman T."/>
            <person name="Lifshitz Z."/>
            <person name="Cohen O."/>
            <person name="Gilbert J.A."/>
            <person name="Pupko T."/>
            <person name="Shuman H.A."/>
            <person name="Segal G."/>
        </authorList>
    </citation>
    <scope>NUCLEOTIDE SEQUENCE [LARGE SCALE GENOMIC DNA]</scope>
    <source>
        <strain evidence="2 3">WIGA</strain>
    </source>
</reference>